<dbReference type="PANTHER" id="PTHR13943:SF77">
    <property type="entry name" value="LRAT DOMAIN-CONTAINING PROTEIN"/>
    <property type="match status" value="1"/>
</dbReference>
<keyword evidence="2" id="KW-0808">Transferase</keyword>
<keyword evidence="3" id="KW-0378">Hydrolase</keyword>
<keyword evidence="4" id="KW-0443">Lipid metabolism</keyword>
<feature type="domain" description="LRAT" evidence="5">
    <location>
        <begin position="66"/>
        <end position="177"/>
    </location>
</feature>
<name>A0ABD1IUN6_9TELE</name>
<accession>A0ABD1IUN6</accession>
<reference evidence="6 7" key="1">
    <citation type="submission" date="2024-09" db="EMBL/GenBank/DDBJ databases">
        <title>A chromosome-level genome assembly of Gray's grenadier anchovy, Coilia grayii.</title>
        <authorList>
            <person name="Fu Z."/>
        </authorList>
    </citation>
    <scope>NUCLEOTIDE SEQUENCE [LARGE SCALE GENOMIC DNA]</scope>
    <source>
        <strain evidence="6">G4</strain>
        <tissue evidence="6">Muscle</tissue>
    </source>
</reference>
<protein>
    <recommendedName>
        <fullName evidence="5">LRAT domain-containing protein</fullName>
    </recommendedName>
</protein>
<evidence type="ECO:0000256" key="2">
    <source>
        <dbReference type="ARBA" id="ARBA00022679"/>
    </source>
</evidence>
<evidence type="ECO:0000313" key="6">
    <source>
        <dbReference type="EMBL" id="KAL2078680.1"/>
    </source>
</evidence>
<proteinExistence type="inferred from homology"/>
<dbReference type="GO" id="GO:0016740">
    <property type="term" value="F:transferase activity"/>
    <property type="evidence" value="ECO:0007669"/>
    <property type="project" value="UniProtKB-KW"/>
</dbReference>
<dbReference type="EMBL" id="JBHFQA010000023">
    <property type="protein sequence ID" value="KAL2078680.1"/>
    <property type="molecule type" value="Genomic_DNA"/>
</dbReference>
<dbReference type="Proteomes" id="UP001591681">
    <property type="component" value="Unassembled WGS sequence"/>
</dbReference>
<evidence type="ECO:0000259" key="5">
    <source>
        <dbReference type="PROSITE" id="PS51934"/>
    </source>
</evidence>
<evidence type="ECO:0000256" key="1">
    <source>
        <dbReference type="ARBA" id="ARBA00007824"/>
    </source>
</evidence>
<evidence type="ECO:0000256" key="4">
    <source>
        <dbReference type="ARBA" id="ARBA00023098"/>
    </source>
</evidence>
<evidence type="ECO:0000313" key="7">
    <source>
        <dbReference type="Proteomes" id="UP001591681"/>
    </source>
</evidence>
<evidence type="ECO:0000256" key="3">
    <source>
        <dbReference type="ARBA" id="ARBA00022801"/>
    </source>
</evidence>
<dbReference type="GO" id="GO:0006629">
    <property type="term" value="P:lipid metabolic process"/>
    <property type="evidence" value="ECO:0007669"/>
    <property type="project" value="UniProtKB-KW"/>
</dbReference>
<dbReference type="InterPro" id="IPR051496">
    <property type="entry name" value="H-rev107_PLA/AT"/>
</dbReference>
<dbReference type="Gene3D" id="3.90.1720.10">
    <property type="entry name" value="endopeptidase domain like (from Nostoc punctiforme)"/>
    <property type="match status" value="1"/>
</dbReference>
<organism evidence="6 7">
    <name type="scientific">Coilia grayii</name>
    <name type="common">Gray's grenadier anchovy</name>
    <dbReference type="NCBI Taxonomy" id="363190"/>
    <lineage>
        <taxon>Eukaryota</taxon>
        <taxon>Metazoa</taxon>
        <taxon>Chordata</taxon>
        <taxon>Craniata</taxon>
        <taxon>Vertebrata</taxon>
        <taxon>Euteleostomi</taxon>
        <taxon>Actinopterygii</taxon>
        <taxon>Neopterygii</taxon>
        <taxon>Teleostei</taxon>
        <taxon>Clupei</taxon>
        <taxon>Clupeiformes</taxon>
        <taxon>Clupeoidei</taxon>
        <taxon>Engraulidae</taxon>
        <taxon>Coilinae</taxon>
        <taxon>Coilia</taxon>
    </lineage>
</organism>
<dbReference type="AlphaFoldDB" id="A0ABD1IUN6"/>
<keyword evidence="7" id="KW-1185">Reference proteome</keyword>
<gene>
    <name evidence="6" type="ORF">ACEWY4_026365</name>
</gene>
<dbReference type="Pfam" id="PF04970">
    <property type="entry name" value="LRAT"/>
    <property type="match status" value="1"/>
</dbReference>
<dbReference type="GO" id="GO:0016787">
    <property type="term" value="F:hydrolase activity"/>
    <property type="evidence" value="ECO:0007669"/>
    <property type="project" value="UniProtKB-KW"/>
</dbReference>
<comment type="similarity">
    <text evidence="1">Belongs to the H-rev107 family.</text>
</comment>
<dbReference type="PROSITE" id="PS51934">
    <property type="entry name" value="LRAT"/>
    <property type="match status" value="1"/>
</dbReference>
<dbReference type="InterPro" id="IPR007053">
    <property type="entry name" value="LRAT_dom"/>
</dbReference>
<sequence>MILFTIPIPGHYKTPVLLYENQQIQPQSADPRFFRNSFFAELQKDIARVSGKYTKNIINMLEPGDLIEIERGQFSHWAMYAGDDYLIDLTVEGDEGKLEPLAGCIGIIQKRKSNDVVENCKWSKNNTMDETYKPKSPKKCLERAEKWVGKRIQYNALTFNCEHFVKYLRYGKAVSGQVIKVLKEAGPVGMLKLGAAVSGGHASKISKISK</sequence>
<comment type="caution">
    <text evidence="6">The sequence shown here is derived from an EMBL/GenBank/DDBJ whole genome shotgun (WGS) entry which is preliminary data.</text>
</comment>
<dbReference type="PANTHER" id="PTHR13943">
    <property type="entry name" value="HRAS-LIKE SUPPRESSOR - RELATED"/>
    <property type="match status" value="1"/>
</dbReference>